<dbReference type="InterPro" id="IPR051631">
    <property type="entry name" value="Ankyrin-KH/SAM_domain"/>
</dbReference>
<feature type="repeat" description="ANK" evidence="3">
    <location>
        <begin position="877"/>
        <end position="909"/>
    </location>
</feature>
<feature type="repeat" description="ANK" evidence="3">
    <location>
        <begin position="75"/>
        <end position="107"/>
    </location>
</feature>
<keyword evidence="2 3" id="KW-0040">ANK repeat</keyword>
<dbReference type="PROSITE" id="PS50297">
    <property type="entry name" value="ANK_REP_REGION"/>
    <property type="match status" value="17"/>
</dbReference>
<feature type="repeat" description="ANK" evidence="3">
    <location>
        <begin position="708"/>
        <end position="740"/>
    </location>
</feature>
<dbReference type="Gramene" id="Mp6g02210.1">
    <property type="protein sequence ID" value="Mp6g02210.1.cds"/>
    <property type="gene ID" value="Mp6g02210"/>
</dbReference>
<name>A0A2R6X513_MARPO</name>
<feature type="repeat" description="ANK" evidence="3">
    <location>
        <begin position="636"/>
        <end position="668"/>
    </location>
</feature>
<keyword evidence="1" id="KW-0677">Repeat</keyword>
<feature type="repeat" description="ANK" evidence="3">
    <location>
        <begin position="1471"/>
        <end position="1503"/>
    </location>
</feature>
<evidence type="ECO:0000313" key="4">
    <source>
        <dbReference type="EMBL" id="PTQ41190.1"/>
    </source>
</evidence>
<gene>
    <name evidence="4" type="ORF">MARPO_0035s0002</name>
</gene>
<feature type="repeat" description="ANK" evidence="3">
    <location>
        <begin position="482"/>
        <end position="514"/>
    </location>
</feature>
<feature type="repeat" description="ANK" evidence="3">
    <location>
        <begin position="410"/>
        <end position="442"/>
    </location>
</feature>
<reference evidence="5" key="1">
    <citation type="journal article" date="2017" name="Cell">
        <title>Insights into land plant evolution garnered from the Marchantia polymorpha genome.</title>
        <authorList>
            <person name="Bowman J.L."/>
            <person name="Kohchi T."/>
            <person name="Yamato K.T."/>
            <person name="Jenkins J."/>
            <person name="Shu S."/>
            <person name="Ishizaki K."/>
            <person name="Yamaoka S."/>
            <person name="Nishihama R."/>
            <person name="Nakamura Y."/>
            <person name="Berger F."/>
            <person name="Adam C."/>
            <person name="Aki S.S."/>
            <person name="Althoff F."/>
            <person name="Araki T."/>
            <person name="Arteaga-Vazquez M.A."/>
            <person name="Balasubrmanian S."/>
            <person name="Barry K."/>
            <person name="Bauer D."/>
            <person name="Boehm C.R."/>
            <person name="Briginshaw L."/>
            <person name="Caballero-Perez J."/>
            <person name="Catarino B."/>
            <person name="Chen F."/>
            <person name="Chiyoda S."/>
            <person name="Chovatia M."/>
            <person name="Davies K.M."/>
            <person name="Delmans M."/>
            <person name="Demura T."/>
            <person name="Dierschke T."/>
            <person name="Dolan L."/>
            <person name="Dorantes-Acosta A.E."/>
            <person name="Eklund D.M."/>
            <person name="Florent S.N."/>
            <person name="Flores-Sandoval E."/>
            <person name="Fujiyama A."/>
            <person name="Fukuzawa H."/>
            <person name="Galik B."/>
            <person name="Grimanelli D."/>
            <person name="Grimwood J."/>
            <person name="Grossniklaus U."/>
            <person name="Hamada T."/>
            <person name="Haseloff J."/>
            <person name="Hetherington A.J."/>
            <person name="Higo A."/>
            <person name="Hirakawa Y."/>
            <person name="Hundley H.N."/>
            <person name="Ikeda Y."/>
            <person name="Inoue K."/>
            <person name="Inoue S.I."/>
            <person name="Ishida S."/>
            <person name="Jia Q."/>
            <person name="Kakita M."/>
            <person name="Kanazawa T."/>
            <person name="Kawai Y."/>
            <person name="Kawashima T."/>
            <person name="Kennedy M."/>
            <person name="Kinose K."/>
            <person name="Kinoshita T."/>
            <person name="Kohara Y."/>
            <person name="Koide E."/>
            <person name="Komatsu K."/>
            <person name="Kopischke S."/>
            <person name="Kubo M."/>
            <person name="Kyozuka J."/>
            <person name="Lagercrantz U."/>
            <person name="Lin S.S."/>
            <person name="Lindquist E."/>
            <person name="Lipzen A.M."/>
            <person name="Lu C.W."/>
            <person name="De Luna E."/>
            <person name="Martienssen R.A."/>
            <person name="Minamino N."/>
            <person name="Mizutani M."/>
            <person name="Mizutani M."/>
            <person name="Mochizuki N."/>
            <person name="Monte I."/>
            <person name="Mosher R."/>
            <person name="Nagasaki H."/>
            <person name="Nakagami H."/>
            <person name="Naramoto S."/>
            <person name="Nishitani K."/>
            <person name="Ohtani M."/>
            <person name="Okamoto T."/>
            <person name="Okumura M."/>
            <person name="Phillips J."/>
            <person name="Pollak B."/>
            <person name="Reinders A."/>
            <person name="Rovekamp M."/>
            <person name="Sano R."/>
            <person name="Sawa S."/>
            <person name="Schmid M.W."/>
            <person name="Shirakawa M."/>
            <person name="Solano R."/>
            <person name="Spunde A."/>
            <person name="Suetsugu N."/>
            <person name="Sugano S."/>
            <person name="Sugiyama A."/>
            <person name="Sun R."/>
            <person name="Suzuki Y."/>
            <person name="Takenaka M."/>
            <person name="Takezawa D."/>
            <person name="Tomogane H."/>
            <person name="Tsuzuki M."/>
            <person name="Ueda T."/>
            <person name="Umeda M."/>
            <person name="Ward J.M."/>
            <person name="Watanabe Y."/>
            <person name="Yazaki K."/>
            <person name="Yokoyama R."/>
            <person name="Yoshitake Y."/>
            <person name="Yotsui I."/>
            <person name="Zachgo S."/>
            <person name="Schmutz J."/>
        </authorList>
    </citation>
    <scope>NUCLEOTIDE SEQUENCE [LARGE SCALE GENOMIC DNA]</scope>
    <source>
        <strain evidence="5">Tak-1</strain>
    </source>
</reference>
<keyword evidence="5" id="KW-1185">Reference proteome</keyword>
<dbReference type="Proteomes" id="UP000244005">
    <property type="component" value="Unassembled WGS sequence"/>
</dbReference>
<dbReference type="PANTHER" id="PTHR23206">
    <property type="entry name" value="MASK PROTEIN"/>
    <property type="match status" value="1"/>
</dbReference>
<accession>A0A2R6X513</accession>
<organism evidence="4 5">
    <name type="scientific">Marchantia polymorpha</name>
    <name type="common">Common liverwort</name>
    <name type="synonym">Marchantia aquatica</name>
    <dbReference type="NCBI Taxonomy" id="3197"/>
    <lineage>
        <taxon>Eukaryota</taxon>
        <taxon>Viridiplantae</taxon>
        <taxon>Streptophyta</taxon>
        <taxon>Embryophyta</taxon>
        <taxon>Marchantiophyta</taxon>
        <taxon>Marchantiopsida</taxon>
        <taxon>Marchantiidae</taxon>
        <taxon>Marchantiales</taxon>
        <taxon>Marchantiaceae</taxon>
        <taxon>Marchantia</taxon>
    </lineage>
</organism>
<evidence type="ECO:0000256" key="3">
    <source>
        <dbReference type="PROSITE-ProRule" id="PRU00023"/>
    </source>
</evidence>
<feature type="repeat" description="ANK" evidence="3">
    <location>
        <begin position="1504"/>
        <end position="1536"/>
    </location>
</feature>
<feature type="repeat" description="ANK" evidence="3">
    <location>
        <begin position="983"/>
        <end position="1015"/>
    </location>
</feature>
<dbReference type="SMR" id="A0A2R6X513"/>
<feature type="repeat" description="ANK" evidence="3">
    <location>
        <begin position="1402"/>
        <end position="1434"/>
    </location>
</feature>
<feature type="repeat" description="ANK" evidence="3">
    <location>
        <begin position="148"/>
        <end position="180"/>
    </location>
</feature>
<dbReference type="Pfam" id="PF12796">
    <property type="entry name" value="Ank_2"/>
    <property type="match status" value="18"/>
</dbReference>
<protein>
    <submittedName>
        <fullName evidence="4">Uncharacterized protein</fullName>
    </submittedName>
</protein>
<sequence>MDSNLTPLMVTCQYGHERIVELLLKHKADVRTRTELGWNCLHYAGRWGHFEVSRLIIKACAEMINDRTENGNLGGGRTTLMVACEDGHEDVVKLLLEHKADVMIFSHSGLNCLHYAAGNGHFEVSKLIIEEFPQLRDSTTAKGQQYSSGITALMLASESGHHDVVKLLLEHKASVMMTSEAGWNCLHYAAGNGHFEVSKLIIEEFPQFRDSTTAKGQQYSSGITALMPASESGHHDVVKLLLEHKASVMMTSEAGWNCLHYAAGNGHFEVSRLIIKACAGMINDRNPRVVITTLMLACEKGHEDVVKLLLEHKADVMIFSDSGLNCLHYAASLGHFEVSTLILEACPEIINYGTIRSKGSADLEIMDSNLTPLISGHFEVSKLILEACPEIINYGTIRSKGSADVEHMDSNLTPLMLACQYGHDRIVELWLKHKADVRMRTELGWNCLHHAGRWGHFEVSRLIIKACAEMINDRTENGNLGGGRTTLMWACQNGHEDVVKLLLEHKASVMMTSEEGWNCLHYAAINGHHEVSSLIIESCRNVIDSAIRGKESLSSMLGLTSLMLASILGHHDVVKLLLEHKASVMMTSEEGWNCLHYAARSGHFEVSKLIHEACPEIIKYGTIRSKGSADLEYMDSNLTPLMLACRDGHERIVELLVKHKADVRMRTELGWNCLHYAGRCGHFEVSRLIIKACAEMINDRTENGNLGGGRSTLMVACENGYEDVVKLLLEHKADVMIFSDYGWNCFHYAAGNGHFEVSKLILEACPEIKNRGTLGGDIINSRSSSSSTPQRSTPVVNVKNKTGLMLACENGHEQVVRLLLAHKADVMVYSETGWNCLHYAAESGHSEVSSLSIEEFPQLRDSTTRCAAKCTPYCRFSGRTALMLASESGHHDVVKLLFEHKASVMMTSEEGWNCLHYAAMSGHHEVSSLIIESCRNVIDSAIRGKESLSSQLTSLMIASYFGHHDDVKFLEHRATYERLSSMSGLTSLMHASYFGHHDVVKLLFEHKASVMLTSEAGWNCLHYAARSGHFEVSKLILEACPEIINYGTIRSKGSADLENMDSTLTPLMVACQDGHERIEELLLKHKADVRMRTELGWNCLHYAGRWGHFEVSRLIIKACAEMINDRTENGNLGEVRITLMLACENGHDDVVKLLLEHKADVMIFSDSGLNCLHYAAGNGHFEVSKLILEACPEIINRGTLGGDIIYSRSSSISIPQRSTPVVNVNNKTGLMLACQSGHEQVVRLLLAHKADVMVYCENGRNCLHYAAERGHSEVSSLLIQEFPQLRDSTTRDVMLRSEEGCDVLLYAARSDDLKVLELIIEAVVKSVVDANSPWWQRTLIWASEIGHLSVVGMLLKYKIDVTLQNGDGHNCLHLAAKNGHFEFLEAILAKDTEGFVNSTTSAGETSLMLAAQKGDVEVAKIWLKYKASVLECDENGWNCLHFAASKGNAKVMLEILNHPDLEKLVDSKTKAGRTALILAAENGYADVVKLLIHKNCNELLCDDEGFSCLHVAAKHGHREVLSHLLSEEGDEDYWDRECLWVGDIESKIRRLDPNSVLLTSKRLKLMEVRSCFEQLTALHMAGISHRTAIVSFLERTYFTLALRSRRFLLGPVTTFICYEAQSLYIFNLIVDNFFYGSAFSATIVRCQLLHSNGLLQINPR</sequence>
<dbReference type="OMA" id="QYLITID"/>
<feature type="repeat" description="ANK" evidence="3">
    <location>
        <begin position="292"/>
        <end position="321"/>
    </location>
</feature>
<dbReference type="SUPFAM" id="SSF48403">
    <property type="entry name" value="Ankyrin repeat"/>
    <property type="match status" value="5"/>
</dbReference>
<dbReference type="Gene3D" id="1.25.40.20">
    <property type="entry name" value="Ankyrin repeat-containing domain"/>
    <property type="match status" value="11"/>
</dbReference>
<feature type="repeat" description="ANK" evidence="3">
    <location>
        <begin position="1258"/>
        <end position="1280"/>
    </location>
</feature>
<feature type="repeat" description="ANK" evidence="3">
    <location>
        <begin position="221"/>
        <end position="253"/>
    </location>
</feature>
<feature type="repeat" description="ANK" evidence="3">
    <location>
        <begin position="1062"/>
        <end position="1094"/>
    </location>
</feature>
<dbReference type="SMART" id="SM00248">
    <property type="entry name" value="ANK"/>
    <property type="match status" value="39"/>
</dbReference>
<dbReference type="PANTHER" id="PTHR23206:SF8">
    <property type="entry name" value="ANKYRIN REPEAT AND KH DOMAIN-CONTAINING 1"/>
    <property type="match status" value="1"/>
</dbReference>
<feature type="repeat" description="ANK" evidence="3">
    <location>
        <begin position="557"/>
        <end position="589"/>
    </location>
</feature>
<dbReference type="InterPro" id="IPR036770">
    <property type="entry name" value="Ankyrin_rpt-contain_sf"/>
</dbReference>
<dbReference type="EMBL" id="KZ772707">
    <property type="protein sequence ID" value="PTQ41190.1"/>
    <property type="molecule type" value="Genomic_DNA"/>
</dbReference>
<feature type="repeat" description="ANK" evidence="3">
    <location>
        <begin position="799"/>
        <end position="831"/>
    </location>
</feature>
<dbReference type="InterPro" id="IPR002110">
    <property type="entry name" value="Ankyrin_rpt"/>
</dbReference>
<dbReference type="OrthoDB" id="194358at2759"/>
<evidence type="ECO:0000256" key="2">
    <source>
        <dbReference type="ARBA" id="ARBA00023043"/>
    </source>
</evidence>
<dbReference type="PROSITE" id="PS50088">
    <property type="entry name" value="ANK_REPEAT"/>
    <property type="match status" value="20"/>
</dbReference>
<feature type="repeat" description="ANK" evidence="3">
    <location>
        <begin position="3"/>
        <end position="35"/>
    </location>
</feature>
<evidence type="ECO:0000256" key="1">
    <source>
        <dbReference type="ARBA" id="ARBA00022737"/>
    </source>
</evidence>
<feature type="repeat" description="ANK" evidence="3">
    <location>
        <begin position="1225"/>
        <end position="1257"/>
    </location>
</feature>
<evidence type="ECO:0000313" key="5">
    <source>
        <dbReference type="Proteomes" id="UP000244005"/>
    </source>
</evidence>
<feature type="repeat" description="ANK" evidence="3">
    <location>
        <begin position="1134"/>
        <end position="1166"/>
    </location>
</feature>
<proteinExistence type="predicted"/>